<evidence type="ECO:0000313" key="4">
    <source>
        <dbReference type="Proteomes" id="UP000789706"/>
    </source>
</evidence>
<keyword evidence="4" id="KW-1185">Reference proteome</keyword>
<feature type="coiled-coil region" evidence="1">
    <location>
        <begin position="157"/>
        <end position="215"/>
    </location>
</feature>
<keyword evidence="1" id="KW-0175">Coiled coil</keyword>
<proteinExistence type="predicted"/>
<accession>A0A9N9FY15</accession>
<reference evidence="3" key="1">
    <citation type="submission" date="2021-06" db="EMBL/GenBank/DDBJ databases">
        <authorList>
            <person name="Kallberg Y."/>
            <person name="Tangrot J."/>
            <person name="Rosling A."/>
        </authorList>
    </citation>
    <scope>NUCLEOTIDE SEQUENCE</scope>
    <source>
        <strain evidence="3">AZ414A</strain>
    </source>
</reference>
<feature type="compositionally biased region" description="Basic residues" evidence="2">
    <location>
        <begin position="265"/>
        <end position="279"/>
    </location>
</feature>
<feature type="compositionally biased region" description="Polar residues" evidence="2">
    <location>
        <begin position="216"/>
        <end position="230"/>
    </location>
</feature>
<dbReference type="EMBL" id="CAJVPK010001055">
    <property type="protein sequence ID" value="CAG8568122.1"/>
    <property type="molecule type" value="Genomic_DNA"/>
</dbReference>
<feature type="region of interest" description="Disordered" evidence="2">
    <location>
        <begin position="216"/>
        <end position="291"/>
    </location>
</feature>
<gene>
    <name evidence="3" type="ORF">DEBURN_LOCUS7937</name>
</gene>
<evidence type="ECO:0000256" key="1">
    <source>
        <dbReference type="SAM" id="Coils"/>
    </source>
</evidence>
<feature type="compositionally biased region" description="Basic residues" evidence="2">
    <location>
        <begin position="243"/>
        <end position="252"/>
    </location>
</feature>
<sequence>MPRPPRKIRTILQDKDKNNESVLNDLIEVSQVNKKSKYKKTDKTIYENSEKKTSKELKELVKNGYLPEEEGDNPEDPKLNIFSSKNDRIPSIPFSIQTDLSTNNDNIDFHTFEFVKARKSDNNFLRKNKDKSLRVNADEDENECEYESESDIKIQNINQYNELNNEKSQDNSQYNSQDDYELQIIQEIDDLFLFSTNEDQDLNKSLENLDQLENEIVNNNPPSQLNTIDSPQVHEKNSSQPKQPKRTRKKNLRVANTNDLLNLLPRRRRVKNGHKRKNNHDKESENEEDNIIKNDEDTKTIKSKKIKNRKGMKKIMSQNEGDEVLDEVAQREHEARIRYFEEVDKYILPVEVIEDKVFFG</sequence>
<feature type="region of interest" description="Disordered" evidence="2">
    <location>
        <begin position="63"/>
        <end position="84"/>
    </location>
</feature>
<dbReference type="OrthoDB" id="10642762at2759"/>
<evidence type="ECO:0000256" key="2">
    <source>
        <dbReference type="SAM" id="MobiDB-lite"/>
    </source>
</evidence>
<dbReference type="Proteomes" id="UP000789706">
    <property type="component" value="Unassembled WGS sequence"/>
</dbReference>
<protein>
    <submittedName>
        <fullName evidence="3">2770_t:CDS:1</fullName>
    </submittedName>
</protein>
<dbReference type="AlphaFoldDB" id="A0A9N9FY15"/>
<organism evidence="3 4">
    <name type="scientific">Diversispora eburnea</name>
    <dbReference type="NCBI Taxonomy" id="1213867"/>
    <lineage>
        <taxon>Eukaryota</taxon>
        <taxon>Fungi</taxon>
        <taxon>Fungi incertae sedis</taxon>
        <taxon>Mucoromycota</taxon>
        <taxon>Glomeromycotina</taxon>
        <taxon>Glomeromycetes</taxon>
        <taxon>Diversisporales</taxon>
        <taxon>Diversisporaceae</taxon>
        <taxon>Diversispora</taxon>
    </lineage>
</organism>
<name>A0A9N9FY15_9GLOM</name>
<comment type="caution">
    <text evidence="3">The sequence shown here is derived from an EMBL/GenBank/DDBJ whole genome shotgun (WGS) entry which is preliminary data.</text>
</comment>
<evidence type="ECO:0000313" key="3">
    <source>
        <dbReference type="EMBL" id="CAG8568122.1"/>
    </source>
</evidence>